<accession>A0A061ELU5</accession>
<reference evidence="3 4" key="1">
    <citation type="journal article" date="2013" name="Genome Biol.">
        <title>The genome sequence of the most widely cultivated cacao type and its use to identify candidate genes regulating pod color.</title>
        <authorList>
            <person name="Motamayor J.C."/>
            <person name="Mockaitis K."/>
            <person name="Schmutz J."/>
            <person name="Haiminen N."/>
            <person name="Iii D.L."/>
            <person name="Cornejo O."/>
            <person name="Findley S.D."/>
            <person name="Zheng P."/>
            <person name="Utro F."/>
            <person name="Royaert S."/>
            <person name="Saski C."/>
            <person name="Jenkins J."/>
            <person name="Podicheti R."/>
            <person name="Zhao M."/>
            <person name="Scheffler B.E."/>
            <person name="Stack J.C."/>
            <person name="Feltus F.A."/>
            <person name="Mustiga G.M."/>
            <person name="Amores F."/>
            <person name="Phillips W."/>
            <person name="Marelli J.P."/>
            <person name="May G.D."/>
            <person name="Shapiro H."/>
            <person name="Ma J."/>
            <person name="Bustamante C.D."/>
            <person name="Schnell R.J."/>
            <person name="Main D."/>
            <person name="Gilbert D."/>
            <person name="Parida L."/>
            <person name="Kuhn D.N."/>
        </authorList>
    </citation>
    <scope>NUCLEOTIDE SEQUENCE [LARGE SCALE GENOMIC DNA]</scope>
    <source>
        <strain evidence="4">cv. Matina 1-6</strain>
    </source>
</reference>
<dbReference type="InParanoid" id="A0A061ELU5"/>
<protein>
    <submittedName>
        <fullName evidence="3">Uncharacterized protein</fullName>
    </submittedName>
</protein>
<dbReference type="InterPro" id="IPR011205">
    <property type="entry name" value="UCP015417_vWA"/>
</dbReference>
<evidence type="ECO:0000313" key="4">
    <source>
        <dbReference type="Proteomes" id="UP000026915"/>
    </source>
</evidence>
<proteinExistence type="predicted"/>
<organism evidence="3 4">
    <name type="scientific">Theobroma cacao</name>
    <name type="common">Cacao</name>
    <name type="synonym">Cocoa</name>
    <dbReference type="NCBI Taxonomy" id="3641"/>
    <lineage>
        <taxon>Eukaryota</taxon>
        <taxon>Viridiplantae</taxon>
        <taxon>Streptophyta</taxon>
        <taxon>Embryophyta</taxon>
        <taxon>Tracheophyta</taxon>
        <taxon>Spermatophyta</taxon>
        <taxon>Magnoliopsida</taxon>
        <taxon>eudicotyledons</taxon>
        <taxon>Gunneridae</taxon>
        <taxon>Pentapetalae</taxon>
        <taxon>rosids</taxon>
        <taxon>malvids</taxon>
        <taxon>Malvales</taxon>
        <taxon>Malvaceae</taxon>
        <taxon>Byttnerioideae</taxon>
        <taxon>Theobroma</taxon>
    </lineage>
</organism>
<dbReference type="AlphaFoldDB" id="A0A061ELU5"/>
<dbReference type="HOGENOM" id="CLU_676881_0_0_1"/>
<dbReference type="Gramene" id="EOY06020">
    <property type="protein sequence ID" value="EOY06020"/>
    <property type="gene ID" value="TCM_020872"/>
</dbReference>
<name>A0A061ELU5_THECC</name>
<dbReference type="PIRSF" id="PIRSF015417">
    <property type="entry name" value="T31B5_30_vWA"/>
    <property type="match status" value="1"/>
</dbReference>
<dbReference type="EMBL" id="CM001882">
    <property type="protein sequence ID" value="EOY06020.1"/>
    <property type="molecule type" value="Genomic_DNA"/>
</dbReference>
<dbReference type="Proteomes" id="UP000026915">
    <property type="component" value="Chromosome 4"/>
</dbReference>
<dbReference type="Pfam" id="PF11443">
    <property type="entry name" value="DUF2828"/>
    <property type="match status" value="1"/>
</dbReference>
<evidence type="ECO:0000259" key="1">
    <source>
        <dbReference type="Pfam" id="PF11443"/>
    </source>
</evidence>
<dbReference type="InterPro" id="IPR058580">
    <property type="entry name" value="DUF2828"/>
</dbReference>
<keyword evidence="4" id="KW-1185">Reference proteome</keyword>
<dbReference type="InterPro" id="IPR056690">
    <property type="entry name" value="DUF7788"/>
</dbReference>
<dbReference type="PANTHER" id="PTHR31373:SF17">
    <property type="entry name" value="OS06G0652100 PROTEIN"/>
    <property type="match status" value="1"/>
</dbReference>
<sequence>MASNTLLLGPPGLSPSGDPMVRSLQAGVYNLQLDVVKPIIPQLGFPKKESFSCSNTVNPCRNLFFSALPSMPTHALVNLLVNAWSYEPLTTLRLVCNLRVVRGTGKSVKESFYSAALWLHKNHPKTLAFNVRVFAEVDCYKDLLEILYRLLEEEKVRENANIARRMFPRKSDPDYEGIEEAHYAFRVPSVSMQNYKKHFLWHDDQRFSGYIQDVRKADETIAASALLPHEIIASLKDADDVAELQWRRMFLRKMDRGANVDFEKVFDRILQVAVDGKAKEDQMIKSIFVFSRVEFDEASRQNYDHPIRNVSTYSNGQCFGYYSPFSYWDTGSEEGYLLEDDWYAMCEVEQEKIEEKQRKLTAKSWESTYGGIQRKFQEKGFGMPEIVFGTSTTPLLRLFLPIRLEWH</sequence>
<feature type="domain" description="DUF7788" evidence="2">
    <location>
        <begin position="241"/>
        <end position="388"/>
    </location>
</feature>
<evidence type="ECO:0000313" key="3">
    <source>
        <dbReference type="EMBL" id="EOY06020.1"/>
    </source>
</evidence>
<gene>
    <name evidence="3" type="ORF">TCM_020872</name>
</gene>
<dbReference type="eggNOG" id="ENOG502QT1I">
    <property type="taxonomic scope" value="Eukaryota"/>
</dbReference>
<feature type="domain" description="DUF2828" evidence="1">
    <location>
        <begin position="50"/>
        <end position="161"/>
    </location>
</feature>
<dbReference type="Pfam" id="PF25043">
    <property type="entry name" value="DUF7788"/>
    <property type="match status" value="1"/>
</dbReference>
<dbReference type="PANTHER" id="PTHR31373">
    <property type="entry name" value="OS06G0652100 PROTEIN"/>
    <property type="match status" value="1"/>
</dbReference>
<evidence type="ECO:0000259" key="2">
    <source>
        <dbReference type="Pfam" id="PF25043"/>
    </source>
</evidence>